<dbReference type="SUPFAM" id="SSF48726">
    <property type="entry name" value="Immunoglobulin"/>
    <property type="match status" value="3"/>
</dbReference>
<evidence type="ECO:0000256" key="3">
    <source>
        <dbReference type="ARBA" id="ARBA00022729"/>
    </source>
</evidence>
<dbReference type="InterPro" id="IPR051427">
    <property type="entry name" value="Nectin/Nectin-like"/>
</dbReference>
<feature type="domain" description="Ig-like" evidence="10">
    <location>
        <begin position="279"/>
        <end position="366"/>
    </location>
</feature>
<proteinExistence type="inferred from homology"/>
<dbReference type="GeneTree" id="ENSGT00940000157535"/>
<dbReference type="OMA" id="YLINCEA"/>
<dbReference type="InterPro" id="IPR003599">
    <property type="entry name" value="Ig_sub"/>
</dbReference>
<evidence type="ECO:0000256" key="9">
    <source>
        <dbReference type="SAM" id="Phobius"/>
    </source>
</evidence>
<dbReference type="Proteomes" id="UP000694388">
    <property type="component" value="Unplaced"/>
</dbReference>
<keyword evidence="7" id="KW-1015">Disulfide bond</keyword>
<evidence type="ECO:0000313" key="12">
    <source>
        <dbReference type="Proteomes" id="UP000694388"/>
    </source>
</evidence>
<dbReference type="GO" id="GO:0007157">
    <property type="term" value="P:heterophilic cell-cell adhesion via plasma membrane cell adhesion molecules"/>
    <property type="evidence" value="ECO:0007669"/>
    <property type="project" value="TreeGrafter"/>
</dbReference>
<keyword evidence="3" id="KW-0732">Signal</keyword>
<evidence type="ECO:0000256" key="6">
    <source>
        <dbReference type="ARBA" id="ARBA00023136"/>
    </source>
</evidence>
<dbReference type="PROSITE" id="PS50835">
    <property type="entry name" value="IG_LIKE"/>
    <property type="match status" value="2"/>
</dbReference>
<evidence type="ECO:0000256" key="8">
    <source>
        <dbReference type="ARBA" id="ARBA00023180"/>
    </source>
</evidence>
<evidence type="ECO:0000256" key="2">
    <source>
        <dbReference type="ARBA" id="ARBA00007810"/>
    </source>
</evidence>
<name>A0A8C4N5K4_EPTBU</name>
<protein>
    <recommendedName>
        <fullName evidence="10">Ig-like domain-containing protein</fullName>
    </recommendedName>
</protein>
<dbReference type="Ensembl" id="ENSEBUT00000001520.1">
    <property type="protein sequence ID" value="ENSEBUP00000001198.1"/>
    <property type="gene ID" value="ENSEBUG00000001070.1"/>
</dbReference>
<dbReference type="Gene3D" id="2.60.40.10">
    <property type="entry name" value="Immunoglobulins"/>
    <property type="match status" value="3"/>
</dbReference>
<evidence type="ECO:0000256" key="7">
    <source>
        <dbReference type="ARBA" id="ARBA00023157"/>
    </source>
</evidence>
<evidence type="ECO:0000256" key="5">
    <source>
        <dbReference type="ARBA" id="ARBA00022889"/>
    </source>
</evidence>
<dbReference type="GO" id="GO:0007156">
    <property type="term" value="P:homophilic cell adhesion via plasma membrane adhesion molecules"/>
    <property type="evidence" value="ECO:0007669"/>
    <property type="project" value="TreeGrafter"/>
</dbReference>
<dbReference type="Pfam" id="PF08205">
    <property type="entry name" value="C2-set_2"/>
    <property type="match status" value="1"/>
</dbReference>
<keyword evidence="8" id="KW-0325">Glycoprotein</keyword>
<dbReference type="PANTHER" id="PTHR23277:SF108">
    <property type="entry name" value="FASCICLIN-3"/>
    <property type="match status" value="1"/>
</dbReference>
<keyword evidence="4" id="KW-0677">Repeat</keyword>
<accession>A0A8C4N5K4</accession>
<dbReference type="SMART" id="SM00409">
    <property type="entry name" value="IG"/>
    <property type="match status" value="2"/>
</dbReference>
<comment type="similarity">
    <text evidence="2">Belongs to the nectin family.</text>
</comment>
<dbReference type="GO" id="GO:0016020">
    <property type="term" value="C:membrane"/>
    <property type="evidence" value="ECO:0007669"/>
    <property type="project" value="UniProtKB-SubCell"/>
</dbReference>
<evidence type="ECO:0000256" key="1">
    <source>
        <dbReference type="ARBA" id="ARBA00004167"/>
    </source>
</evidence>
<keyword evidence="6 9" id="KW-0472">Membrane</keyword>
<organism evidence="11 12">
    <name type="scientific">Eptatretus burgeri</name>
    <name type="common">Inshore hagfish</name>
    <dbReference type="NCBI Taxonomy" id="7764"/>
    <lineage>
        <taxon>Eukaryota</taxon>
        <taxon>Metazoa</taxon>
        <taxon>Chordata</taxon>
        <taxon>Craniata</taxon>
        <taxon>Vertebrata</taxon>
        <taxon>Cyclostomata</taxon>
        <taxon>Myxini</taxon>
        <taxon>Myxiniformes</taxon>
        <taxon>Myxinidae</taxon>
        <taxon>Eptatretinae</taxon>
        <taxon>Eptatretus</taxon>
    </lineage>
</organism>
<dbReference type="GO" id="GO:0005912">
    <property type="term" value="C:adherens junction"/>
    <property type="evidence" value="ECO:0007669"/>
    <property type="project" value="TreeGrafter"/>
</dbReference>
<reference evidence="11" key="2">
    <citation type="submission" date="2025-09" db="UniProtKB">
        <authorList>
            <consortium name="Ensembl"/>
        </authorList>
    </citation>
    <scope>IDENTIFICATION</scope>
</reference>
<evidence type="ECO:0000259" key="10">
    <source>
        <dbReference type="PROSITE" id="PS50835"/>
    </source>
</evidence>
<evidence type="ECO:0000313" key="11">
    <source>
        <dbReference type="Ensembl" id="ENSEBUP00000001198.1"/>
    </source>
</evidence>
<reference evidence="11" key="1">
    <citation type="submission" date="2025-08" db="UniProtKB">
        <authorList>
            <consortium name="Ensembl"/>
        </authorList>
    </citation>
    <scope>IDENTIFICATION</scope>
</reference>
<sequence>MQLSLEREKATVPFDCKEKLSLSISFQGTIPGAHTRLLPIFFLFIVFLFICLLFASAASLPFFLQGNDSVSQVTWRFLAASPLPPPEPRPPPLVLATLSPLYGSNFAGPFDGRATFEGSRGPIGPSGSRDGTLHLSEARRADGGTYICVFTLFPRGGLQAGLELQVFVPPRISAFQANPAPVSPPLSSDSQFSHKTFTPALAAICEAWGARPPPTIHWRLSTILERLSSPGGPLWVSRSELWLQPNRTAHGQNATCVVSHPALITDVEKEVNLRVLYAPEVRVEGYDGSWYVNGPGGKLHCMVDSNPPPNVFTWTRMNDSLPAGVRLHNATLDLLAPLTPELAGTYQCHVDNGVGEGQAGIRVDIEGMDNVIAVVFNCKVRTFLTWSLGTSFYLGAIP</sequence>
<feature type="domain" description="Ig-like" evidence="10">
    <location>
        <begin position="170"/>
        <end position="272"/>
    </location>
</feature>
<dbReference type="PANTHER" id="PTHR23277">
    <property type="entry name" value="NECTIN-RELATED"/>
    <property type="match status" value="1"/>
</dbReference>
<keyword evidence="5" id="KW-0130">Cell adhesion</keyword>
<keyword evidence="9" id="KW-0812">Transmembrane</keyword>
<dbReference type="InterPro" id="IPR007110">
    <property type="entry name" value="Ig-like_dom"/>
</dbReference>
<dbReference type="InterPro" id="IPR013783">
    <property type="entry name" value="Ig-like_fold"/>
</dbReference>
<dbReference type="AlphaFoldDB" id="A0A8C4N5K4"/>
<keyword evidence="12" id="KW-1185">Reference proteome</keyword>
<evidence type="ECO:0000256" key="4">
    <source>
        <dbReference type="ARBA" id="ARBA00022737"/>
    </source>
</evidence>
<dbReference type="InterPro" id="IPR013162">
    <property type="entry name" value="CD80_C2-set"/>
</dbReference>
<comment type="subcellular location">
    <subcellularLocation>
        <location evidence="1">Membrane</location>
        <topology evidence="1">Single-pass membrane protein</topology>
    </subcellularLocation>
</comment>
<dbReference type="InterPro" id="IPR036179">
    <property type="entry name" value="Ig-like_dom_sf"/>
</dbReference>
<keyword evidence="9" id="KW-1133">Transmembrane helix</keyword>
<feature type="transmembrane region" description="Helical" evidence="9">
    <location>
        <begin position="40"/>
        <end position="64"/>
    </location>
</feature>